<feature type="transmembrane region" description="Helical" evidence="1">
    <location>
        <begin position="17"/>
        <end position="36"/>
    </location>
</feature>
<sequence>MGAVFGRLGQGRDRMALKFRLMISFIVALWLLWFAVPRLPLYGTDLQFGFSVLWLAFCLLVIAANLHALLRLGRGEEVERPALTKEQREVIRRLQQARKKRRRIEIH</sequence>
<keyword evidence="1" id="KW-1133">Transmembrane helix</keyword>
<name>F5L6G3_CALTT</name>
<feature type="transmembrane region" description="Helical" evidence="1">
    <location>
        <begin position="48"/>
        <end position="70"/>
    </location>
</feature>
<keyword evidence="1" id="KW-0812">Transmembrane</keyword>
<organism evidence="2 3">
    <name type="scientific">Caldalkalibacillus thermarum (strain TA2.A1)</name>
    <dbReference type="NCBI Taxonomy" id="986075"/>
    <lineage>
        <taxon>Bacteria</taxon>
        <taxon>Bacillati</taxon>
        <taxon>Bacillota</taxon>
        <taxon>Bacilli</taxon>
        <taxon>Bacillales</taxon>
        <taxon>Bacillaceae</taxon>
        <taxon>Caldalkalibacillus</taxon>
    </lineage>
</organism>
<dbReference type="AlphaFoldDB" id="F5L6G3"/>
<comment type="caution">
    <text evidence="2">The sequence shown here is derived from an EMBL/GenBank/DDBJ whole genome shotgun (WGS) entry which is preliminary data.</text>
</comment>
<accession>F5L6G3</accession>
<proteinExistence type="predicted"/>
<dbReference type="EMBL" id="AFCE01000127">
    <property type="protein sequence ID" value="EGL83073.1"/>
    <property type="molecule type" value="Genomic_DNA"/>
</dbReference>
<keyword evidence="1" id="KW-0472">Membrane</keyword>
<dbReference type="Proteomes" id="UP000010716">
    <property type="component" value="Unassembled WGS sequence"/>
</dbReference>
<gene>
    <name evidence="2" type="ORF">CathTA2_1413</name>
</gene>
<reference evidence="2 3" key="1">
    <citation type="journal article" date="2011" name="J. Bacteriol.">
        <title>Draft genome sequence of the thermoalkaliphilic Caldalkalibacillus thermarum strain TA2.A1.</title>
        <authorList>
            <person name="Kalamorz F."/>
            <person name="Keis S."/>
            <person name="McMillan D.G."/>
            <person name="Olsson K."/>
            <person name="Stanton J.A."/>
            <person name="Stockwell P."/>
            <person name="Black M.A."/>
            <person name="Klingeman D.M."/>
            <person name="Land M.L."/>
            <person name="Han C.S."/>
            <person name="Martin S.L."/>
            <person name="Becher S.A."/>
            <person name="Peddie C.J."/>
            <person name="Morgan H.W."/>
            <person name="Matthies D."/>
            <person name="Preiss L."/>
            <person name="Meier T."/>
            <person name="Brown S.D."/>
            <person name="Cook G.M."/>
        </authorList>
    </citation>
    <scope>NUCLEOTIDE SEQUENCE [LARGE SCALE GENOMIC DNA]</scope>
    <source>
        <strain evidence="2 3">TA2.A1</strain>
    </source>
</reference>
<protein>
    <submittedName>
        <fullName evidence="2">Uncharacterized protein</fullName>
    </submittedName>
</protein>
<evidence type="ECO:0000313" key="3">
    <source>
        <dbReference type="Proteomes" id="UP000010716"/>
    </source>
</evidence>
<evidence type="ECO:0000256" key="1">
    <source>
        <dbReference type="SAM" id="Phobius"/>
    </source>
</evidence>
<evidence type="ECO:0000313" key="2">
    <source>
        <dbReference type="EMBL" id="EGL83073.1"/>
    </source>
</evidence>